<feature type="compositionally biased region" description="Pro residues" evidence="1">
    <location>
        <begin position="120"/>
        <end position="136"/>
    </location>
</feature>
<keyword evidence="3" id="KW-1185">Reference proteome</keyword>
<protein>
    <submittedName>
        <fullName evidence="2">Uncharacterized protein</fullName>
    </submittedName>
</protein>
<dbReference type="OrthoDB" id="10607140at2759"/>
<comment type="caution">
    <text evidence="2">The sequence shown here is derived from an EMBL/GenBank/DDBJ whole genome shotgun (WGS) entry which is preliminary data.</text>
</comment>
<sequence length="158" mass="17436">MVRTIGFLRFRYADPDAGRDTRIAAGFGQTGRGDRRFASGFLRVGFADREAGRDIRYPDLSINPTIPPRPIGTGEEGREALGVWELEPDAVDDDGLDDCEEGDRPPVDLPPTDATASFHLPPPLDLPPPPDLPPPTSTSNSWLFSHDFLSQIWKKIKI</sequence>
<gene>
    <name evidence="2" type="ORF">Bca52824_023608</name>
</gene>
<feature type="region of interest" description="Disordered" evidence="1">
    <location>
        <begin position="89"/>
        <end position="139"/>
    </location>
</feature>
<name>A0A8X7VJ00_BRACI</name>
<organism evidence="2 3">
    <name type="scientific">Brassica carinata</name>
    <name type="common">Ethiopian mustard</name>
    <name type="synonym">Abyssinian cabbage</name>
    <dbReference type="NCBI Taxonomy" id="52824"/>
    <lineage>
        <taxon>Eukaryota</taxon>
        <taxon>Viridiplantae</taxon>
        <taxon>Streptophyta</taxon>
        <taxon>Embryophyta</taxon>
        <taxon>Tracheophyta</taxon>
        <taxon>Spermatophyta</taxon>
        <taxon>Magnoliopsida</taxon>
        <taxon>eudicotyledons</taxon>
        <taxon>Gunneridae</taxon>
        <taxon>Pentapetalae</taxon>
        <taxon>rosids</taxon>
        <taxon>malvids</taxon>
        <taxon>Brassicales</taxon>
        <taxon>Brassicaceae</taxon>
        <taxon>Brassiceae</taxon>
        <taxon>Brassica</taxon>
    </lineage>
</organism>
<accession>A0A8X7VJ00</accession>
<dbReference type="Proteomes" id="UP000886595">
    <property type="component" value="Unassembled WGS sequence"/>
</dbReference>
<evidence type="ECO:0000313" key="3">
    <source>
        <dbReference type="Proteomes" id="UP000886595"/>
    </source>
</evidence>
<evidence type="ECO:0000313" key="2">
    <source>
        <dbReference type="EMBL" id="KAG2312051.1"/>
    </source>
</evidence>
<dbReference type="EMBL" id="JAAMPC010000005">
    <property type="protein sequence ID" value="KAG2312051.1"/>
    <property type="molecule type" value="Genomic_DNA"/>
</dbReference>
<proteinExistence type="predicted"/>
<reference evidence="2 3" key="1">
    <citation type="submission" date="2020-02" db="EMBL/GenBank/DDBJ databases">
        <authorList>
            <person name="Ma Q."/>
            <person name="Huang Y."/>
            <person name="Song X."/>
            <person name="Pei D."/>
        </authorList>
    </citation>
    <scope>NUCLEOTIDE SEQUENCE [LARGE SCALE GENOMIC DNA]</scope>
    <source>
        <strain evidence="2">Sxm20200214</strain>
        <tissue evidence="2">Leaf</tissue>
    </source>
</reference>
<dbReference type="AlphaFoldDB" id="A0A8X7VJ00"/>
<evidence type="ECO:0000256" key="1">
    <source>
        <dbReference type="SAM" id="MobiDB-lite"/>
    </source>
</evidence>
<feature type="compositionally biased region" description="Acidic residues" evidence="1">
    <location>
        <begin position="89"/>
        <end position="101"/>
    </location>
</feature>